<keyword evidence="1" id="KW-0472">Membrane</keyword>
<evidence type="ECO:0008006" key="4">
    <source>
        <dbReference type="Google" id="ProtNLM"/>
    </source>
</evidence>
<dbReference type="AlphaFoldDB" id="A0A432X8W3"/>
<feature type="transmembrane region" description="Helical" evidence="1">
    <location>
        <begin position="23"/>
        <end position="44"/>
    </location>
</feature>
<dbReference type="Proteomes" id="UP000286976">
    <property type="component" value="Unassembled WGS sequence"/>
</dbReference>
<keyword evidence="1" id="KW-1133">Transmembrane helix</keyword>
<keyword evidence="1" id="KW-0812">Transmembrane</keyword>
<protein>
    <recommendedName>
        <fullName evidence="4">DUF4381 domain-containing protein</fullName>
    </recommendedName>
</protein>
<dbReference type="RefSeq" id="WP_126756231.1">
    <property type="nucleotide sequence ID" value="NZ_PIPQ01000001.1"/>
</dbReference>
<dbReference type="Pfam" id="PF14316">
    <property type="entry name" value="DUF4381"/>
    <property type="match status" value="1"/>
</dbReference>
<accession>A0A432X8W3</accession>
<name>A0A432X8W3_9GAMM</name>
<dbReference type="OrthoDB" id="283083at2"/>
<dbReference type="InterPro" id="IPR025489">
    <property type="entry name" value="DUF4381"/>
</dbReference>
<dbReference type="EMBL" id="PIPQ01000001">
    <property type="protein sequence ID" value="RUO43843.1"/>
    <property type="molecule type" value="Genomic_DNA"/>
</dbReference>
<gene>
    <name evidence="2" type="ORF">CWE15_01200</name>
</gene>
<evidence type="ECO:0000256" key="1">
    <source>
        <dbReference type="SAM" id="Phobius"/>
    </source>
</evidence>
<evidence type="ECO:0000313" key="3">
    <source>
        <dbReference type="Proteomes" id="UP000286976"/>
    </source>
</evidence>
<organism evidence="2 3">
    <name type="scientific">Aliidiomarina taiwanensis</name>
    <dbReference type="NCBI Taxonomy" id="946228"/>
    <lineage>
        <taxon>Bacteria</taxon>
        <taxon>Pseudomonadati</taxon>
        <taxon>Pseudomonadota</taxon>
        <taxon>Gammaproteobacteria</taxon>
        <taxon>Alteromonadales</taxon>
        <taxon>Idiomarinaceae</taxon>
        <taxon>Aliidiomarina</taxon>
    </lineage>
</organism>
<sequence length="159" mass="18220">MDPLAQLHDIVELEQVSYWPLAWGWWLLITGIMAAVFLASYMLLRRRKASAVLRHHQRTIRHAGSVADISYALKQVVLHYFPSQHLKAATGLVWLSLLNQQLPAKRQYSETQLQRIADHMYQADHAQVFAEYHAFACAWLHSAPMLRKGKLANKGGEHV</sequence>
<keyword evidence="3" id="KW-1185">Reference proteome</keyword>
<proteinExistence type="predicted"/>
<reference evidence="2 3" key="1">
    <citation type="journal article" date="2011" name="Front. Microbiol.">
        <title>Genomic signatures of strain selection and enhancement in Bacillus atrophaeus var. globigii, a historical biowarfare simulant.</title>
        <authorList>
            <person name="Gibbons H.S."/>
            <person name="Broomall S.M."/>
            <person name="McNew L.A."/>
            <person name="Daligault H."/>
            <person name="Chapman C."/>
            <person name="Bruce D."/>
            <person name="Karavis M."/>
            <person name="Krepps M."/>
            <person name="McGregor P.A."/>
            <person name="Hong C."/>
            <person name="Park K.H."/>
            <person name="Akmal A."/>
            <person name="Feldman A."/>
            <person name="Lin J.S."/>
            <person name="Chang W.E."/>
            <person name="Higgs B.W."/>
            <person name="Demirev P."/>
            <person name="Lindquist J."/>
            <person name="Liem A."/>
            <person name="Fochler E."/>
            <person name="Read T.D."/>
            <person name="Tapia R."/>
            <person name="Johnson S."/>
            <person name="Bishop-Lilly K.A."/>
            <person name="Detter C."/>
            <person name="Han C."/>
            <person name="Sozhamannan S."/>
            <person name="Rosenzweig C.N."/>
            <person name="Skowronski E.W."/>
        </authorList>
    </citation>
    <scope>NUCLEOTIDE SEQUENCE [LARGE SCALE GENOMIC DNA]</scope>
    <source>
        <strain evidence="2 3">AIT1</strain>
    </source>
</reference>
<evidence type="ECO:0000313" key="2">
    <source>
        <dbReference type="EMBL" id="RUO43843.1"/>
    </source>
</evidence>
<comment type="caution">
    <text evidence="2">The sequence shown here is derived from an EMBL/GenBank/DDBJ whole genome shotgun (WGS) entry which is preliminary data.</text>
</comment>